<organism evidence="2">
    <name type="scientific">termite gut metagenome</name>
    <dbReference type="NCBI Taxonomy" id="433724"/>
    <lineage>
        <taxon>unclassified sequences</taxon>
        <taxon>metagenomes</taxon>
        <taxon>organismal metagenomes</taxon>
    </lineage>
</organism>
<comment type="caution">
    <text evidence="2">The sequence shown here is derived from an EMBL/GenBank/DDBJ whole genome shotgun (WGS) entry which is preliminary data.</text>
</comment>
<sequence>MFIIDSTPIEICKMSRAKRSFICSTETIKAEFGYCAATKTHYFGFKLHALCDENAVVHSFDFTPAGVHDVNYLKEVKYALSSCELIGEKGYISAHYQADLFNQSQIKLSVPTRKNQLVRVELSKLKRRKRKRIETLFSQFKGQFSINTNFAKTFAGLATRILSKITALTMIQYLNLFVFNRNMNSIKINIC</sequence>
<feature type="domain" description="Transposase IS4-like" evidence="1">
    <location>
        <begin position="2"/>
        <end position="169"/>
    </location>
</feature>
<dbReference type="AlphaFoldDB" id="A0A5J4T0W8"/>
<proteinExistence type="predicted"/>
<dbReference type="GO" id="GO:0004803">
    <property type="term" value="F:transposase activity"/>
    <property type="evidence" value="ECO:0007669"/>
    <property type="project" value="InterPro"/>
</dbReference>
<dbReference type="InterPro" id="IPR002559">
    <property type="entry name" value="Transposase_11"/>
</dbReference>
<accession>A0A5J4T0W8</accession>
<dbReference type="GO" id="GO:0003677">
    <property type="term" value="F:DNA binding"/>
    <property type="evidence" value="ECO:0007669"/>
    <property type="project" value="InterPro"/>
</dbReference>
<name>A0A5J4T0W8_9ZZZZ</name>
<protein>
    <recommendedName>
        <fullName evidence="1">Transposase IS4-like domain-containing protein</fullName>
    </recommendedName>
</protein>
<evidence type="ECO:0000259" key="1">
    <source>
        <dbReference type="Pfam" id="PF01609"/>
    </source>
</evidence>
<evidence type="ECO:0000313" key="2">
    <source>
        <dbReference type="EMBL" id="KAA6351582.1"/>
    </source>
</evidence>
<dbReference type="NCBIfam" id="NF033520">
    <property type="entry name" value="transpos_IS982"/>
    <property type="match status" value="1"/>
</dbReference>
<dbReference type="GO" id="GO:0006313">
    <property type="term" value="P:DNA transposition"/>
    <property type="evidence" value="ECO:0007669"/>
    <property type="project" value="InterPro"/>
</dbReference>
<dbReference type="EMBL" id="SNRY01000012">
    <property type="protein sequence ID" value="KAA6351582.1"/>
    <property type="molecule type" value="Genomic_DNA"/>
</dbReference>
<gene>
    <name evidence="2" type="ORF">EZS27_001105</name>
</gene>
<dbReference type="Pfam" id="PF01609">
    <property type="entry name" value="DDE_Tnp_1"/>
    <property type="match status" value="1"/>
</dbReference>
<reference evidence="2" key="1">
    <citation type="submission" date="2019-03" db="EMBL/GenBank/DDBJ databases">
        <title>Single cell metagenomics reveals metabolic interactions within the superorganism composed of flagellate Streblomastix strix and complex community of Bacteroidetes bacteria on its surface.</title>
        <authorList>
            <person name="Treitli S.C."/>
            <person name="Kolisko M."/>
            <person name="Husnik F."/>
            <person name="Keeling P."/>
            <person name="Hampl V."/>
        </authorList>
    </citation>
    <scope>NUCLEOTIDE SEQUENCE</scope>
    <source>
        <strain evidence="2">STM</strain>
    </source>
</reference>